<dbReference type="Proteomes" id="UP001281147">
    <property type="component" value="Unassembled WGS sequence"/>
</dbReference>
<sequence length="481" mass="51276">MSPSTSGTTKMDPPRKPAIHSRRSSAISTPLPDPESEPSRQQPSPMSEPKSDAVKLNVNYRVFIRLPFQRGDFQDPPQVQWDSTKDKALWKAVSAISTSKQDPDWDAISLRFNVPLPFLLQQAAWLYERHLEGMRKQMAKLGVAGAAGVGGAAGAAVSASVQQSAVERENSTPAVEIGGTEITRRASKDLQRPPSIITQKVIIRPHGENFSSPSTPKEHRPGVSRTPSAATVTQSRISSSSARLTIQAAARAPSGTSGQITRRHESASSYEGNEELALGNDGASESNSGDEASAAHRSQVLRRPPIGKKPAMDTLSSDGDAEDDEEDDDSGGYLPFASKPTKEDLVATLRDSPNRQSTKAPQHAKGKTKEPPPPSESSASSTSSAQPSNKPSAKTADPSNNRPGPLSPKYKAELEKLSPRYRKSGSEGSPSIGSSFSDLDDVSVTQSALEDALLSNIQQHGSIGMGMGSRMSDLRDALGRK</sequence>
<comment type="caution">
    <text evidence="1">The sequence shown here is derived from an EMBL/GenBank/DDBJ whole genome shotgun (WGS) entry which is preliminary data.</text>
</comment>
<keyword evidence="2" id="KW-1185">Reference proteome</keyword>
<dbReference type="EMBL" id="JAUTXU010000086">
    <property type="protein sequence ID" value="KAK3710221.1"/>
    <property type="molecule type" value="Genomic_DNA"/>
</dbReference>
<name>A0ACC3N511_9PEZI</name>
<gene>
    <name evidence="1" type="ORF">LTR37_010442</name>
</gene>
<organism evidence="1 2">
    <name type="scientific">Vermiconidia calcicola</name>
    <dbReference type="NCBI Taxonomy" id="1690605"/>
    <lineage>
        <taxon>Eukaryota</taxon>
        <taxon>Fungi</taxon>
        <taxon>Dikarya</taxon>
        <taxon>Ascomycota</taxon>
        <taxon>Pezizomycotina</taxon>
        <taxon>Dothideomycetes</taxon>
        <taxon>Dothideomycetidae</taxon>
        <taxon>Mycosphaerellales</taxon>
        <taxon>Extremaceae</taxon>
        <taxon>Vermiconidia</taxon>
    </lineage>
</organism>
<evidence type="ECO:0000313" key="2">
    <source>
        <dbReference type="Proteomes" id="UP001281147"/>
    </source>
</evidence>
<evidence type="ECO:0000313" key="1">
    <source>
        <dbReference type="EMBL" id="KAK3710221.1"/>
    </source>
</evidence>
<proteinExistence type="predicted"/>
<accession>A0ACC3N511</accession>
<reference evidence="1" key="1">
    <citation type="submission" date="2023-07" db="EMBL/GenBank/DDBJ databases">
        <title>Black Yeasts Isolated from many extreme environments.</title>
        <authorList>
            <person name="Coleine C."/>
            <person name="Stajich J.E."/>
            <person name="Selbmann L."/>
        </authorList>
    </citation>
    <scope>NUCLEOTIDE SEQUENCE</scope>
    <source>
        <strain evidence="1">CCFEE 5714</strain>
    </source>
</reference>
<protein>
    <submittedName>
        <fullName evidence="1">Uncharacterized protein</fullName>
    </submittedName>
</protein>